<keyword evidence="3" id="KW-0731">Sigma factor</keyword>
<comment type="caution">
    <text evidence="9">The sequence shown here is derived from an EMBL/GenBank/DDBJ whole genome shotgun (WGS) entry which is preliminary data.</text>
</comment>
<dbReference type="InterPro" id="IPR013249">
    <property type="entry name" value="RNA_pol_sigma70_r4_t2"/>
</dbReference>
<feature type="domain" description="RNA polymerase sigma-70 region 2" evidence="7">
    <location>
        <begin position="34"/>
        <end position="100"/>
    </location>
</feature>
<dbReference type="Pfam" id="PF04542">
    <property type="entry name" value="Sigma70_r2"/>
    <property type="match status" value="1"/>
</dbReference>
<organism evidence="9 10">
    <name type="scientific">Nocardioides marmoribigeumensis</name>
    <dbReference type="NCBI Taxonomy" id="433649"/>
    <lineage>
        <taxon>Bacteria</taxon>
        <taxon>Bacillati</taxon>
        <taxon>Actinomycetota</taxon>
        <taxon>Actinomycetes</taxon>
        <taxon>Propionibacteriales</taxon>
        <taxon>Nocardioidaceae</taxon>
        <taxon>Nocardioides</taxon>
    </lineage>
</organism>
<evidence type="ECO:0000256" key="6">
    <source>
        <dbReference type="SAM" id="MobiDB-lite"/>
    </source>
</evidence>
<dbReference type="PANTHER" id="PTHR43133">
    <property type="entry name" value="RNA POLYMERASE ECF-TYPE SIGMA FACTO"/>
    <property type="match status" value="1"/>
</dbReference>
<dbReference type="Pfam" id="PF08281">
    <property type="entry name" value="Sigma70_r4_2"/>
    <property type="match status" value="1"/>
</dbReference>
<gene>
    <name evidence="9" type="ORF">J2S63_001872</name>
</gene>
<dbReference type="CDD" id="cd06171">
    <property type="entry name" value="Sigma70_r4"/>
    <property type="match status" value="1"/>
</dbReference>
<evidence type="ECO:0000259" key="8">
    <source>
        <dbReference type="Pfam" id="PF08281"/>
    </source>
</evidence>
<feature type="region of interest" description="Disordered" evidence="6">
    <location>
        <begin position="108"/>
        <end position="131"/>
    </location>
</feature>
<evidence type="ECO:0000256" key="3">
    <source>
        <dbReference type="ARBA" id="ARBA00023082"/>
    </source>
</evidence>
<dbReference type="EMBL" id="JAVDYG010000001">
    <property type="protein sequence ID" value="MDR7362319.1"/>
    <property type="molecule type" value="Genomic_DNA"/>
</dbReference>
<feature type="domain" description="RNA polymerase sigma factor 70 region 4 type 2" evidence="8">
    <location>
        <begin position="137"/>
        <end position="189"/>
    </location>
</feature>
<sequence length="233" mass="24826">MATTGPGSAGPDDRDDRSLIAAHVAGDPDAFGVLFGRHRDRLWAVALRTTGDREEAADALQDAMVSAFRKAASYREDAAVTTWLHRVVVNACLDRLRRRKVRLAEALPDETHTTPEALREPRSHSPEARAELAERRHRVLAALATLPAEQRAAIVLVDLQGQSVEEAAAVLEVAPGTIKSRCSRGRTRLAPLLADLRADAPPGNPDPPPRVPSVSGSQAPAPGEGGPAPPALR</sequence>
<comment type="similarity">
    <text evidence="1">Belongs to the sigma-70 factor family. ECF subfamily.</text>
</comment>
<dbReference type="RefSeq" id="WP_310301616.1">
    <property type="nucleotide sequence ID" value="NZ_BAAAPS010000008.1"/>
</dbReference>
<dbReference type="InterPro" id="IPR013324">
    <property type="entry name" value="RNA_pol_sigma_r3/r4-like"/>
</dbReference>
<dbReference type="InterPro" id="IPR039425">
    <property type="entry name" value="RNA_pol_sigma-70-like"/>
</dbReference>
<evidence type="ECO:0000256" key="5">
    <source>
        <dbReference type="ARBA" id="ARBA00023163"/>
    </source>
</evidence>
<feature type="compositionally biased region" description="Pro residues" evidence="6">
    <location>
        <begin position="202"/>
        <end position="211"/>
    </location>
</feature>
<name>A0ABU2BUL1_9ACTN</name>
<dbReference type="Gene3D" id="1.10.10.10">
    <property type="entry name" value="Winged helix-like DNA-binding domain superfamily/Winged helix DNA-binding domain"/>
    <property type="match status" value="1"/>
</dbReference>
<dbReference type="Gene3D" id="1.10.1740.10">
    <property type="match status" value="1"/>
</dbReference>
<dbReference type="InterPro" id="IPR007627">
    <property type="entry name" value="RNA_pol_sigma70_r2"/>
</dbReference>
<accession>A0ABU2BUL1</accession>
<evidence type="ECO:0000256" key="2">
    <source>
        <dbReference type="ARBA" id="ARBA00023015"/>
    </source>
</evidence>
<dbReference type="NCBIfam" id="NF007225">
    <property type="entry name" value="PRK09643.1"/>
    <property type="match status" value="1"/>
</dbReference>
<evidence type="ECO:0000259" key="7">
    <source>
        <dbReference type="Pfam" id="PF04542"/>
    </source>
</evidence>
<dbReference type="PANTHER" id="PTHR43133:SF50">
    <property type="entry name" value="ECF RNA POLYMERASE SIGMA FACTOR SIGM"/>
    <property type="match status" value="1"/>
</dbReference>
<protein>
    <submittedName>
        <fullName evidence="9">RNA polymerase sigma-70 factor (ECF subfamily)</fullName>
    </submittedName>
</protein>
<dbReference type="NCBIfam" id="TIGR02937">
    <property type="entry name" value="sigma70-ECF"/>
    <property type="match status" value="1"/>
</dbReference>
<keyword evidence="2" id="KW-0805">Transcription regulation</keyword>
<feature type="region of interest" description="Disordered" evidence="6">
    <location>
        <begin position="193"/>
        <end position="233"/>
    </location>
</feature>
<evidence type="ECO:0000313" key="9">
    <source>
        <dbReference type="EMBL" id="MDR7362319.1"/>
    </source>
</evidence>
<dbReference type="SUPFAM" id="SSF88946">
    <property type="entry name" value="Sigma2 domain of RNA polymerase sigma factors"/>
    <property type="match status" value="1"/>
</dbReference>
<feature type="compositionally biased region" description="Low complexity" evidence="6">
    <location>
        <begin position="212"/>
        <end position="222"/>
    </location>
</feature>
<evidence type="ECO:0000313" key="10">
    <source>
        <dbReference type="Proteomes" id="UP001183648"/>
    </source>
</evidence>
<dbReference type="InterPro" id="IPR036388">
    <property type="entry name" value="WH-like_DNA-bd_sf"/>
</dbReference>
<dbReference type="Proteomes" id="UP001183648">
    <property type="component" value="Unassembled WGS sequence"/>
</dbReference>
<reference evidence="9 10" key="1">
    <citation type="submission" date="2023-07" db="EMBL/GenBank/DDBJ databases">
        <title>Sequencing the genomes of 1000 actinobacteria strains.</title>
        <authorList>
            <person name="Klenk H.-P."/>
        </authorList>
    </citation>
    <scope>NUCLEOTIDE SEQUENCE [LARGE SCALE GENOMIC DNA]</scope>
    <source>
        <strain evidence="9 10">DSM 19426</strain>
    </source>
</reference>
<feature type="compositionally biased region" description="Basic and acidic residues" evidence="6">
    <location>
        <begin position="109"/>
        <end position="131"/>
    </location>
</feature>
<keyword evidence="10" id="KW-1185">Reference proteome</keyword>
<evidence type="ECO:0000256" key="4">
    <source>
        <dbReference type="ARBA" id="ARBA00023125"/>
    </source>
</evidence>
<keyword evidence="4" id="KW-0238">DNA-binding</keyword>
<evidence type="ECO:0000256" key="1">
    <source>
        <dbReference type="ARBA" id="ARBA00010641"/>
    </source>
</evidence>
<keyword evidence="5" id="KW-0804">Transcription</keyword>
<dbReference type="InterPro" id="IPR014284">
    <property type="entry name" value="RNA_pol_sigma-70_dom"/>
</dbReference>
<proteinExistence type="inferred from homology"/>
<dbReference type="SUPFAM" id="SSF88659">
    <property type="entry name" value="Sigma3 and sigma4 domains of RNA polymerase sigma factors"/>
    <property type="match status" value="1"/>
</dbReference>
<dbReference type="InterPro" id="IPR013325">
    <property type="entry name" value="RNA_pol_sigma_r2"/>
</dbReference>